<protein>
    <recommendedName>
        <fullName evidence="6">PARP-type domain-containing protein</fullName>
    </recommendedName>
</protein>
<keyword evidence="3" id="KW-0863">Zinc-finger</keyword>
<keyword evidence="8" id="KW-1185">Reference proteome</keyword>
<evidence type="ECO:0000256" key="5">
    <source>
        <dbReference type="ARBA" id="ARBA00023242"/>
    </source>
</evidence>
<dbReference type="InterPro" id="IPR001510">
    <property type="entry name" value="Znf_PARP"/>
</dbReference>
<keyword evidence="2" id="KW-0479">Metal-binding</keyword>
<evidence type="ECO:0000259" key="6">
    <source>
        <dbReference type="PROSITE" id="PS50064"/>
    </source>
</evidence>
<dbReference type="SUPFAM" id="SSF81383">
    <property type="entry name" value="F-box domain"/>
    <property type="match status" value="1"/>
</dbReference>
<dbReference type="EMBL" id="CAJZBQ010000003">
    <property type="protein sequence ID" value="CAG9310990.1"/>
    <property type="molecule type" value="Genomic_DNA"/>
</dbReference>
<comment type="caution">
    <text evidence="7">The sequence shown here is derived from an EMBL/GenBank/DDBJ whole genome shotgun (WGS) entry which is preliminary data.</text>
</comment>
<evidence type="ECO:0000256" key="4">
    <source>
        <dbReference type="ARBA" id="ARBA00022833"/>
    </source>
</evidence>
<evidence type="ECO:0000313" key="8">
    <source>
        <dbReference type="Proteomes" id="UP001162131"/>
    </source>
</evidence>
<dbReference type="GO" id="GO:0005634">
    <property type="term" value="C:nucleus"/>
    <property type="evidence" value="ECO:0007669"/>
    <property type="project" value="UniProtKB-SubCell"/>
</dbReference>
<sequence length="326" mass="39595">MFKVEFNVEYSKSSRAICRACDSKILKGDMRIYIYHYDVPKYYHLKCYTPKYNQYICKNDIKVCVNDEDSRIFDKWLNEWNINYEPLDKPYHIPPKLDKQVESKSSKYKRAWIEVFRFISPRETSYTLSLVCKEFYHITWDEELWQFYYSNQYKNPIEQSNSWKDQYMLATLHSCAECLIYLDENNFHKCPLLKKPICDKCLGTPKYKILDKSDIRYQYKINPNVLNLKFCNGFCGTKQTYFFMIKKALIEYRNQNKQRILKKFENKSEHAEIKEIVDSIDVENMNENILQDIKLIKNRFYNCFDKIFKYIWYKKGGLKEIVPLIR</sequence>
<keyword evidence="5" id="KW-0539">Nucleus</keyword>
<name>A0AAU9INC9_9CILI</name>
<dbReference type="Gene3D" id="1.20.1280.50">
    <property type="match status" value="1"/>
</dbReference>
<dbReference type="GO" id="GO:0003677">
    <property type="term" value="F:DNA binding"/>
    <property type="evidence" value="ECO:0007669"/>
    <property type="project" value="InterPro"/>
</dbReference>
<dbReference type="SMART" id="SM01336">
    <property type="entry name" value="zf-PARP"/>
    <property type="match status" value="1"/>
</dbReference>
<dbReference type="GO" id="GO:0008270">
    <property type="term" value="F:zinc ion binding"/>
    <property type="evidence" value="ECO:0007669"/>
    <property type="project" value="UniProtKB-KW"/>
</dbReference>
<dbReference type="Gene3D" id="3.30.1740.10">
    <property type="entry name" value="Zinc finger, PARP-type"/>
    <property type="match status" value="1"/>
</dbReference>
<proteinExistence type="predicted"/>
<dbReference type="InterPro" id="IPR036047">
    <property type="entry name" value="F-box-like_dom_sf"/>
</dbReference>
<keyword evidence="4" id="KW-0862">Zinc</keyword>
<dbReference type="AlphaFoldDB" id="A0AAU9INC9"/>
<evidence type="ECO:0000313" key="7">
    <source>
        <dbReference type="EMBL" id="CAG9310990.1"/>
    </source>
</evidence>
<evidence type="ECO:0000256" key="1">
    <source>
        <dbReference type="ARBA" id="ARBA00004123"/>
    </source>
</evidence>
<feature type="domain" description="PARP-type" evidence="6">
    <location>
        <begin position="6"/>
        <end position="48"/>
    </location>
</feature>
<dbReference type="SUPFAM" id="SSF57716">
    <property type="entry name" value="Glucocorticoid receptor-like (DNA-binding domain)"/>
    <property type="match status" value="1"/>
</dbReference>
<comment type="subcellular location">
    <subcellularLocation>
        <location evidence="1">Nucleus</location>
    </subcellularLocation>
</comment>
<organism evidence="7 8">
    <name type="scientific">Blepharisma stoltei</name>
    <dbReference type="NCBI Taxonomy" id="1481888"/>
    <lineage>
        <taxon>Eukaryota</taxon>
        <taxon>Sar</taxon>
        <taxon>Alveolata</taxon>
        <taxon>Ciliophora</taxon>
        <taxon>Postciliodesmatophora</taxon>
        <taxon>Heterotrichea</taxon>
        <taxon>Heterotrichida</taxon>
        <taxon>Blepharismidae</taxon>
        <taxon>Blepharisma</taxon>
    </lineage>
</organism>
<dbReference type="InterPro" id="IPR036957">
    <property type="entry name" value="Znf_PARP_sf"/>
</dbReference>
<reference evidence="7" key="1">
    <citation type="submission" date="2021-09" db="EMBL/GenBank/DDBJ databases">
        <authorList>
            <consortium name="AG Swart"/>
            <person name="Singh M."/>
            <person name="Singh A."/>
            <person name="Seah K."/>
            <person name="Emmerich C."/>
        </authorList>
    </citation>
    <scope>NUCLEOTIDE SEQUENCE</scope>
    <source>
        <strain evidence="7">ATCC30299</strain>
    </source>
</reference>
<accession>A0AAU9INC9</accession>
<dbReference type="Proteomes" id="UP001162131">
    <property type="component" value="Unassembled WGS sequence"/>
</dbReference>
<evidence type="ECO:0000256" key="3">
    <source>
        <dbReference type="ARBA" id="ARBA00022771"/>
    </source>
</evidence>
<dbReference type="PROSITE" id="PS50064">
    <property type="entry name" value="ZF_PARP_2"/>
    <property type="match status" value="1"/>
</dbReference>
<evidence type="ECO:0000256" key="2">
    <source>
        <dbReference type="ARBA" id="ARBA00022723"/>
    </source>
</evidence>
<gene>
    <name evidence="7" type="ORF">BSTOLATCC_MIC2700</name>
</gene>